<dbReference type="AlphaFoldDB" id="A0A1L8SXD3"/>
<proteinExistence type="predicted"/>
<organism evidence="1 2">
    <name type="scientific">Enterococcus devriesei</name>
    <dbReference type="NCBI Taxonomy" id="319970"/>
    <lineage>
        <taxon>Bacteria</taxon>
        <taxon>Bacillati</taxon>
        <taxon>Bacillota</taxon>
        <taxon>Bacilli</taxon>
        <taxon>Lactobacillales</taxon>
        <taxon>Enterococcaceae</taxon>
        <taxon>Enterococcus</taxon>
    </lineage>
</organism>
<evidence type="ECO:0000313" key="1">
    <source>
        <dbReference type="EMBL" id="OJG36618.1"/>
    </source>
</evidence>
<name>A0A1L8SXD3_9ENTE</name>
<keyword evidence="2" id="KW-1185">Reference proteome</keyword>
<protein>
    <submittedName>
        <fullName evidence="1">Uncharacterized protein</fullName>
    </submittedName>
</protein>
<dbReference type="RefSeq" id="WP_169818924.1">
    <property type="nucleotide sequence ID" value="NZ_JBHLVS010000012.1"/>
</dbReference>
<sequence length="57" mass="6672">MFFERGELVELKNKKNPLAGFIGQIIHYQADTQKYLVQFSPDQKSYFTESELESKKA</sequence>
<dbReference type="Proteomes" id="UP000183700">
    <property type="component" value="Unassembled WGS sequence"/>
</dbReference>
<comment type="caution">
    <text evidence="1">The sequence shown here is derived from an EMBL/GenBank/DDBJ whole genome shotgun (WGS) entry which is preliminary data.</text>
</comment>
<accession>A0A1L8SXD3</accession>
<dbReference type="EMBL" id="JXKM01000002">
    <property type="protein sequence ID" value="OJG36618.1"/>
    <property type="molecule type" value="Genomic_DNA"/>
</dbReference>
<gene>
    <name evidence="1" type="ORF">RV00_GL001063</name>
</gene>
<reference evidence="1 2" key="1">
    <citation type="submission" date="2014-12" db="EMBL/GenBank/DDBJ databases">
        <title>Draft genome sequences of 29 type strains of Enterococci.</title>
        <authorList>
            <person name="Zhong Z."/>
            <person name="Sun Z."/>
            <person name="Liu W."/>
            <person name="Zhang W."/>
            <person name="Zhang H."/>
        </authorList>
    </citation>
    <scope>NUCLEOTIDE SEQUENCE [LARGE SCALE GENOMIC DNA]</scope>
    <source>
        <strain evidence="1 2">DSM 22802</strain>
    </source>
</reference>
<evidence type="ECO:0000313" key="2">
    <source>
        <dbReference type="Proteomes" id="UP000183700"/>
    </source>
</evidence>
<dbReference type="STRING" id="319970.RV00_GL001063"/>